<organism evidence="2 3">
    <name type="scientific">Dickeya solani</name>
    <dbReference type="NCBI Taxonomy" id="1089444"/>
    <lineage>
        <taxon>Bacteria</taxon>
        <taxon>Pseudomonadati</taxon>
        <taxon>Pseudomonadota</taxon>
        <taxon>Gammaproteobacteria</taxon>
        <taxon>Enterobacterales</taxon>
        <taxon>Pectobacteriaceae</taxon>
        <taxon>Dickeya</taxon>
    </lineage>
</organism>
<reference evidence="2" key="1">
    <citation type="submission" date="2023-10" db="EMBL/GenBank/DDBJ databases">
        <title>Clonality and diversity in the soft rot Dickeya solani phytopathogen.</title>
        <authorList>
            <person name="Pedron J."/>
            <person name="Van Gijsegem F."/>
            <person name="Portier P."/>
            <person name="Taghouti G."/>
        </authorList>
    </citation>
    <scope>NUCLEOTIDE SEQUENCE</scope>
    <source>
        <strain evidence="2">CFBP5647</strain>
    </source>
</reference>
<protein>
    <submittedName>
        <fullName evidence="2">ABC transporter substrate-binding protein</fullName>
    </submittedName>
</protein>
<evidence type="ECO:0000259" key="1">
    <source>
        <dbReference type="PROSITE" id="PS50983"/>
    </source>
</evidence>
<dbReference type="EMBL" id="CP136339">
    <property type="protein sequence ID" value="WOA52924.1"/>
    <property type="molecule type" value="Genomic_DNA"/>
</dbReference>
<dbReference type="Pfam" id="PF01497">
    <property type="entry name" value="Peripla_BP_2"/>
    <property type="match status" value="1"/>
</dbReference>
<name>A0AAX4EZP6_9GAMM</name>
<dbReference type="Proteomes" id="UP001304423">
    <property type="component" value="Chromosome"/>
</dbReference>
<feature type="domain" description="Fe/B12 periplasmic-binding" evidence="1">
    <location>
        <begin position="79"/>
        <end position="344"/>
    </location>
</feature>
<evidence type="ECO:0000313" key="2">
    <source>
        <dbReference type="EMBL" id="WOA52924.1"/>
    </source>
</evidence>
<dbReference type="CDD" id="cd01142">
    <property type="entry name" value="TroA_e"/>
    <property type="match status" value="1"/>
</dbReference>
<dbReference type="PANTHER" id="PTHR30535:SF34">
    <property type="entry name" value="MOLYBDATE-BINDING PROTEIN MOLA"/>
    <property type="match status" value="1"/>
</dbReference>
<dbReference type="PROSITE" id="PS50983">
    <property type="entry name" value="FE_B12_PBP"/>
    <property type="match status" value="1"/>
</dbReference>
<dbReference type="InterPro" id="IPR050902">
    <property type="entry name" value="ABC_Transporter_SBP"/>
</dbReference>
<proteinExistence type="predicted"/>
<dbReference type="SUPFAM" id="SSF53807">
    <property type="entry name" value="Helical backbone' metal receptor"/>
    <property type="match status" value="1"/>
</dbReference>
<accession>A0AAX4EZP6</accession>
<evidence type="ECO:0000313" key="3">
    <source>
        <dbReference type="Proteomes" id="UP001304423"/>
    </source>
</evidence>
<dbReference type="Gene3D" id="3.40.50.1980">
    <property type="entry name" value="Nitrogenase molybdenum iron protein domain"/>
    <property type="match status" value="2"/>
</dbReference>
<sequence>MAITVPPVLSWANREKFALPSPLTGDAMTHSVIGRSARRLSSALLACLLAGSALADTAPTRTVHYYGDRTVEVPARIERIATSWNAQNSIIAMLGYGDRIVATTKIVRDTPLFRQFVPSIVQAALASRNGDMGINSEVLVAMRAQVLFVPQSTPLPEADTLGKAGIRVVALDYNSLAAMVERTLITGEILGPDALARARDFAAYYQDNVRRVSDVIQRIPPEQRLKVYHAVGDPLTTSGRPSLNQDWLDLGGAINVAESWFRQAGVSTAPVSLEQIVQAEPDVIITMRASDAAAIRQDPQWQTLRAVRQGRVYANPQGMFWWCRETSEQALQFLWLAKTLYPQQMQHIDMEKETHDFYQRFYGFDLSAEQVDRILHPR</sequence>
<dbReference type="AlphaFoldDB" id="A0AAX4EZP6"/>
<dbReference type="Gene3D" id="1.20.58.2180">
    <property type="match status" value="1"/>
</dbReference>
<dbReference type="InterPro" id="IPR002491">
    <property type="entry name" value="ABC_transptr_periplasmic_BD"/>
</dbReference>
<dbReference type="PANTHER" id="PTHR30535">
    <property type="entry name" value="VITAMIN B12-BINDING PROTEIN"/>
    <property type="match status" value="1"/>
</dbReference>
<gene>
    <name evidence="2" type="ORF">RXA29_01375</name>
</gene>